<accession>A0A326RKR8</accession>
<dbReference type="GO" id="GO:0016740">
    <property type="term" value="F:transferase activity"/>
    <property type="evidence" value="ECO:0007669"/>
    <property type="project" value="UniProtKB-KW"/>
</dbReference>
<comment type="caution">
    <text evidence="1">The sequence shown here is derived from an EMBL/GenBank/DDBJ whole genome shotgun (WGS) entry which is preliminary data.</text>
</comment>
<protein>
    <submittedName>
        <fullName evidence="1">Glycosyltransferase involved in cell wall biosynthesis</fullName>
    </submittedName>
</protein>
<dbReference type="SUPFAM" id="SSF53756">
    <property type="entry name" value="UDP-Glycosyltransferase/glycogen phosphorylase"/>
    <property type="match status" value="1"/>
</dbReference>
<organism evidence="1 2">
    <name type="scientific">Algoriphagus aquaeductus</name>
    <dbReference type="NCBI Taxonomy" id="475299"/>
    <lineage>
        <taxon>Bacteria</taxon>
        <taxon>Pseudomonadati</taxon>
        <taxon>Bacteroidota</taxon>
        <taxon>Cytophagia</taxon>
        <taxon>Cytophagales</taxon>
        <taxon>Cyclobacteriaceae</taxon>
        <taxon>Algoriphagus</taxon>
    </lineage>
</organism>
<evidence type="ECO:0000313" key="2">
    <source>
        <dbReference type="Proteomes" id="UP000248917"/>
    </source>
</evidence>
<gene>
    <name evidence="1" type="ORF">CLV31_11571</name>
</gene>
<dbReference type="OrthoDB" id="7019100at2"/>
<evidence type="ECO:0000313" key="1">
    <source>
        <dbReference type="EMBL" id="PZV79111.1"/>
    </source>
</evidence>
<name>A0A326RKR8_9BACT</name>
<sequence>MGKSQVKKPKILVGFSEIAGYYVNLFVGLAELGYEVGYINNRYFKFQYNDYKKYNHPFLNYYIEICRKFRVENSLSSKVLCAILTPFVIGWITFKYDAFILGSDSTLLKYWEYKVLKFFKKKVIYVSLGSDTRPSIMNGIYKDDALGGKFSAPEAIQKFKQTKEKVRFFENHSDIFVNYPQHAHFNRKPFINGMQIGFPTRLTGVLIENKAKSSDSIRILHAPSRPLAKGTLIFRKVVEELKNEGLKIDWIEIVNKPNKEVLDELSKCDLVLDELYSDLPLGGLGTEAAVFGKPVIVGGYYAEFIYSEVPVQFIPPSFYVMPYQLKSTLRKLCLDPGLRRKAGLELREFIKTNWSHKVIASKYIDLILGIYDPSWIFDPENISYFNGWGLSQDEAIKNMGAILPFLDKSDADQVSHFLQHLKKDSELLEV</sequence>
<dbReference type="Gene3D" id="3.40.50.2000">
    <property type="entry name" value="Glycogen Phosphorylase B"/>
    <property type="match status" value="1"/>
</dbReference>
<reference evidence="1 2" key="1">
    <citation type="submission" date="2018-06" db="EMBL/GenBank/DDBJ databases">
        <title>Genomic Encyclopedia of Archaeal and Bacterial Type Strains, Phase II (KMG-II): from individual species to whole genera.</title>
        <authorList>
            <person name="Goeker M."/>
        </authorList>
    </citation>
    <scope>NUCLEOTIDE SEQUENCE [LARGE SCALE GENOMIC DNA]</scope>
    <source>
        <strain evidence="1 2">T4</strain>
    </source>
</reference>
<dbReference type="EMBL" id="QKTX01000015">
    <property type="protein sequence ID" value="PZV79111.1"/>
    <property type="molecule type" value="Genomic_DNA"/>
</dbReference>
<keyword evidence="2" id="KW-1185">Reference proteome</keyword>
<dbReference type="AlphaFoldDB" id="A0A326RKR8"/>
<keyword evidence="1" id="KW-0808">Transferase</keyword>
<dbReference type="Proteomes" id="UP000248917">
    <property type="component" value="Unassembled WGS sequence"/>
</dbReference>
<dbReference type="RefSeq" id="WP_111394376.1">
    <property type="nucleotide sequence ID" value="NZ_QKTX01000015.1"/>
</dbReference>
<proteinExistence type="predicted"/>